<proteinExistence type="inferred from homology"/>
<dbReference type="InterPro" id="IPR000626">
    <property type="entry name" value="Ubiquitin-like_dom"/>
</dbReference>
<dbReference type="PANTHER" id="PTHR12917">
    <property type="entry name" value="ASPARTYL PROTEASE DDI-RELATED"/>
    <property type="match status" value="1"/>
</dbReference>
<dbReference type="InterPro" id="IPR021109">
    <property type="entry name" value="Peptidase_aspartic_dom_sf"/>
</dbReference>
<dbReference type="Pfam" id="PF09668">
    <property type="entry name" value="Asp_protease"/>
    <property type="match status" value="1"/>
</dbReference>
<dbReference type="AlphaFoldDB" id="A0A6V7U5B6"/>
<dbReference type="PANTHER" id="PTHR12917:SF1">
    <property type="entry name" value="AT13091P"/>
    <property type="match status" value="1"/>
</dbReference>
<evidence type="ECO:0000256" key="2">
    <source>
        <dbReference type="ARBA" id="ARBA00022670"/>
    </source>
</evidence>
<gene>
    <name evidence="6" type="ORF">MENT_LOCUS8489</name>
</gene>
<dbReference type="PROSITE" id="PS50053">
    <property type="entry name" value="UBIQUITIN_2"/>
    <property type="match status" value="1"/>
</dbReference>
<comment type="similarity">
    <text evidence="1">Belongs to the DDI1 family.</text>
</comment>
<protein>
    <recommendedName>
        <fullName evidence="5">Ubiquitin-like domain-containing protein</fullName>
    </recommendedName>
</protein>
<dbReference type="Gene3D" id="2.40.70.10">
    <property type="entry name" value="Acid Proteases"/>
    <property type="match status" value="1"/>
</dbReference>
<dbReference type="GO" id="GO:0006508">
    <property type="term" value="P:proteolysis"/>
    <property type="evidence" value="ECO:0007669"/>
    <property type="project" value="UniProtKB-KW"/>
</dbReference>
<dbReference type="OrthoDB" id="1047367at2759"/>
<evidence type="ECO:0000259" key="5">
    <source>
        <dbReference type="PROSITE" id="PS50053"/>
    </source>
</evidence>
<dbReference type="SUPFAM" id="SSF50630">
    <property type="entry name" value="Acid proteases"/>
    <property type="match status" value="1"/>
</dbReference>
<keyword evidence="2" id="KW-0645">Protease</keyword>
<dbReference type="CDD" id="cd05479">
    <property type="entry name" value="RP_DDI"/>
    <property type="match status" value="1"/>
</dbReference>
<reference evidence="6 7" key="1">
    <citation type="submission" date="2020-08" db="EMBL/GenBank/DDBJ databases">
        <authorList>
            <person name="Koutsovoulos G."/>
            <person name="Danchin GJ E."/>
        </authorList>
    </citation>
    <scope>NUCLEOTIDE SEQUENCE [LARGE SCALE GENOMIC DNA]</scope>
</reference>
<keyword evidence="3" id="KW-0064">Aspartyl protease</keyword>
<evidence type="ECO:0000313" key="7">
    <source>
        <dbReference type="Proteomes" id="UP000580250"/>
    </source>
</evidence>
<evidence type="ECO:0000256" key="4">
    <source>
        <dbReference type="ARBA" id="ARBA00022801"/>
    </source>
</evidence>
<comment type="caution">
    <text evidence="6">The sequence shown here is derived from an EMBL/GenBank/DDBJ whole genome shotgun (WGS) entry which is preliminary data.</text>
</comment>
<sequence length="353" mass="39629">MQLTIIAGDDISSLQVAEDIELEILVSLCKIEIASIADIPLEQLQLIVNGQKIALNSSDLLKKQLKDLDINDGDAIHIGKVQQPLKQPINPSPATSTSSGLSSIISNLVKSIKVPTKRPSEDSQDRMMAERIFDSLSEPLAEAYEANPTDKEAFVNAFFQAKKDLARKERLMMDETSEEGQRYVAELIERQNIDFMHNFAMEHMPEAFIPVHMLFIRMKINNCPVIAFIDSGAQTLILSESCAKRCNVLRMVDKRIRVQAVGIGGNQKMLGRIHSCQVQVNEHFFSCPFEVMADRDIDILFGLNTLLRHKCSIDLIKMVLRFGDGTEAPFLSEAEFQREKEAVILNEIANNEK</sequence>
<evidence type="ECO:0000313" key="6">
    <source>
        <dbReference type="EMBL" id="CAD2146050.1"/>
    </source>
</evidence>
<accession>A0A6V7U5B6</accession>
<dbReference type="Gene3D" id="3.10.20.90">
    <property type="entry name" value="Phosphatidylinositol 3-kinase Catalytic Subunit, Chain A, domain 1"/>
    <property type="match status" value="1"/>
</dbReference>
<feature type="domain" description="Ubiquitin-like" evidence="5">
    <location>
        <begin position="1"/>
        <end position="78"/>
    </location>
</feature>
<name>A0A6V7U5B6_MELEN</name>
<dbReference type="GO" id="GO:0004190">
    <property type="term" value="F:aspartic-type endopeptidase activity"/>
    <property type="evidence" value="ECO:0007669"/>
    <property type="project" value="UniProtKB-KW"/>
</dbReference>
<evidence type="ECO:0000256" key="1">
    <source>
        <dbReference type="ARBA" id="ARBA00009136"/>
    </source>
</evidence>
<dbReference type="EMBL" id="CAJEWN010000036">
    <property type="protein sequence ID" value="CAD2146050.1"/>
    <property type="molecule type" value="Genomic_DNA"/>
</dbReference>
<organism evidence="6 7">
    <name type="scientific">Meloidogyne enterolobii</name>
    <name type="common">Root-knot nematode worm</name>
    <name type="synonym">Meloidogyne mayaguensis</name>
    <dbReference type="NCBI Taxonomy" id="390850"/>
    <lineage>
        <taxon>Eukaryota</taxon>
        <taxon>Metazoa</taxon>
        <taxon>Ecdysozoa</taxon>
        <taxon>Nematoda</taxon>
        <taxon>Chromadorea</taxon>
        <taxon>Rhabditida</taxon>
        <taxon>Tylenchina</taxon>
        <taxon>Tylenchomorpha</taxon>
        <taxon>Tylenchoidea</taxon>
        <taxon>Meloidogynidae</taxon>
        <taxon>Meloidogyninae</taxon>
        <taxon>Meloidogyne</taxon>
    </lineage>
</organism>
<evidence type="ECO:0000256" key="3">
    <source>
        <dbReference type="ARBA" id="ARBA00022750"/>
    </source>
</evidence>
<dbReference type="InterPro" id="IPR019103">
    <property type="entry name" value="Peptidase_aspartic_DDI1-type"/>
</dbReference>
<keyword evidence="4" id="KW-0378">Hydrolase</keyword>
<dbReference type="Proteomes" id="UP000580250">
    <property type="component" value="Unassembled WGS sequence"/>
</dbReference>